<evidence type="ECO:0000256" key="5">
    <source>
        <dbReference type="ARBA" id="ARBA00022989"/>
    </source>
</evidence>
<gene>
    <name evidence="11" type="ORF">ACFOLH_07510</name>
</gene>
<dbReference type="PROSITE" id="PS00216">
    <property type="entry name" value="SUGAR_TRANSPORT_1"/>
    <property type="match status" value="1"/>
</dbReference>
<keyword evidence="5 9" id="KW-1133">Transmembrane helix</keyword>
<feature type="transmembrane region" description="Helical" evidence="9">
    <location>
        <begin position="430"/>
        <end position="446"/>
    </location>
</feature>
<dbReference type="EMBL" id="JBHRWW010000004">
    <property type="protein sequence ID" value="MFC3688185.1"/>
    <property type="molecule type" value="Genomic_DNA"/>
</dbReference>
<evidence type="ECO:0000256" key="4">
    <source>
        <dbReference type="ARBA" id="ARBA00022692"/>
    </source>
</evidence>
<dbReference type="InterPro" id="IPR020846">
    <property type="entry name" value="MFS_dom"/>
</dbReference>
<organism evidence="11 12">
    <name type="scientific">Aquipuribacter hungaricus</name>
    <dbReference type="NCBI Taxonomy" id="545624"/>
    <lineage>
        <taxon>Bacteria</taxon>
        <taxon>Bacillati</taxon>
        <taxon>Actinomycetota</taxon>
        <taxon>Actinomycetes</taxon>
        <taxon>Micrococcales</taxon>
        <taxon>Intrasporangiaceae</taxon>
        <taxon>Aquipuribacter</taxon>
    </lineage>
</organism>
<feature type="transmembrane region" description="Helical" evidence="9">
    <location>
        <begin position="119"/>
        <end position="142"/>
    </location>
</feature>
<evidence type="ECO:0000256" key="1">
    <source>
        <dbReference type="ARBA" id="ARBA00004651"/>
    </source>
</evidence>
<feature type="compositionally biased region" description="Gly residues" evidence="8">
    <location>
        <begin position="491"/>
        <end position="500"/>
    </location>
</feature>
<comment type="caution">
    <text evidence="11">The sequence shown here is derived from an EMBL/GenBank/DDBJ whole genome shotgun (WGS) entry which is preliminary data.</text>
</comment>
<dbReference type="PANTHER" id="PTHR48020">
    <property type="entry name" value="PROTON MYO-INOSITOL COTRANSPORTER"/>
    <property type="match status" value="1"/>
</dbReference>
<evidence type="ECO:0000256" key="8">
    <source>
        <dbReference type="SAM" id="MobiDB-lite"/>
    </source>
</evidence>
<dbReference type="InterPro" id="IPR003663">
    <property type="entry name" value="Sugar/inositol_transpt"/>
</dbReference>
<evidence type="ECO:0000259" key="10">
    <source>
        <dbReference type="PROSITE" id="PS50850"/>
    </source>
</evidence>
<feature type="transmembrane region" description="Helical" evidence="9">
    <location>
        <begin position="180"/>
        <end position="201"/>
    </location>
</feature>
<proteinExistence type="inferred from homology"/>
<evidence type="ECO:0000313" key="11">
    <source>
        <dbReference type="EMBL" id="MFC3688185.1"/>
    </source>
</evidence>
<dbReference type="InterPro" id="IPR036259">
    <property type="entry name" value="MFS_trans_sf"/>
</dbReference>
<feature type="transmembrane region" description="Helical" evidence="9">
    <location>
        <begin position="64"/>
        <end position="84"/>
    </location>
</feature>
<reference evidence="12" key="1">
    <citation type="journal article" date="2019" name="Int. J. Syst. Evol. Microbiol.">
        <title>The Global Catalogue of Microorganisms (GCM) 10K type strain sequencing project: providing services to taxonomists for standard genome sequencing and annotation.</title>
        <authorList>
            <consortium name="The Broad Institute Genomics Platform"/>
            <consortium name="The Broad Institute Genome Sequencing Center for Infectious Disease"/>
            <person name="Wu L."/>
            <person name="Ma J."/>
        </authorList>
    </citation>
    <scope>NUCLEOTIDE SEQUENCE [LARGE SCALE GENOMIC DNA]</scope>
    <source>
        <strain evidence="12">NCAIM B.02333</strain>
    </source>
</reference>
<keyword evidence="4 9" id="KW-0812">Transmembrane</keyword>
<feature type="transmembrane region" description="Helical" evidence="9">
    <location>
        <begin position="359"/>
        <end position="384"/>
    </location>
</feature>
<dbReference type="PROSITE" id="PS00217">
    <property type="entry name" value="SUGAR_TRANSPORT_2"/>
    <property type="match status" value="1"/>
</dbReference>
<comment type="similarity">
    <text evidence="2 7">Belongs to the major facilitator superfamily. Sugar transporter (TC 2.A.1.1) family.</text>
</comment>
<dbReference type="RefSeq" id="WP_340290068.1">
    <property type="nucleotide sequence ID" value="NZ_JBBEOI010000014.1"/>
</dbReference>
<dbReference type="PRINTS" id="PR00171">
    <property type="entry name" value="SUGRTRNSPORT"/>
</dbReference>
<evidence type="ECO:0000256" key="3">
    <source>
        <dbReference type="ARBA" id="ARBA00022448"/>
    </source>
</evidence>
<comment type="subcellular location">
    <subcellularLocation>
        <location evidence="1">Cell membrane</location>
        <topology evidence="1">Multi-pass membrane protein</topology>
    </subcellularLocation>
</comment>
<dbReference type="NCBIfam" id="TIGR00879">
    <property type="entry name" value="SP"/>
    <property type="match status" value="1"/>
</dbReference>
<keyword evidence="12" id="KW-1185">Reference proteome</keyword>
<dbReference type="Pfam" id="PF00083">
    <property type="entry name" value="Sugar_tr"/>
    <property type="match status" value="1"/>
</dbReference>
<feature type="region of interest" description="Disordered" evidence="8">
    <location>
        <begin position="479"/>
        <end position="500"/>
    </location>
</feature>
<feature type="domain" description="Major facilitator superfamily (MFS) profile" evidence="10">
    <location>
        <begin position="30"/>
        <end position="452"/>
    </location>
</feature>
<dbReference type="SUPFAM" id="SSF103473">
    <property type="entry name" value="MFS general substrate transporter"/>
    <property type="match status" value="1"/>
</dbReference>
<evidence type="ECO:0000313" key="12">
    <source>
        <dbReference type="Proteomes" id="UP001595685"/>
    </source>
</evidence>
<protein>
    <submittedName>
        <fullName evidence="11">Sugar porter family MFS transporter</fullName>
    </submittedName>
</protein>
<feature type="transmembrane region" description="Helical" evidence="9">
    <location>
        <begin position="154"/>
        <end position="174"/>
    </location>
</feature>
<accession>A0ABV7WEN7</accession>
<feature type="compositionally biased region" description="Low complexity" evidence="8">
    <location>
        <begin position="479"/>
        <end position="490"/>
    </location>
</feature>
<keyword evidence="3 7" id="KW-0813">Transport</keyword>
<dbReference type="PROSITE" id="PS50850">
    <property type="entry name" value="MFS"/>
    <property type="match status" value="1"/>
</dbReference>
<feature type="transmembrane region" description="Helical" evidence="9">
    <location>
        <begin position="23"/>
        <end position="44"/>
    </location>
</feature>
<feature type="transmembrane region" description="Helical" evidence="9">
    <location>
        <begin position="264"/>
        <end position="288"/>
    </location>
</feature>
<evidence type="ECO:0000256" key="9">
    <source>
        <dbReference type="SAM" id="Phobius"/>
    </source>
</evidence>
<evidence type="ECO:0000256" key="2">
    <source>
        <dbReference type="ARBA" id="ARBA00010992"/>
    </source>
</evidence>
<sequence>MEPARATEQGVDHGGSGDDGGRLTGSVVVVALVSAISGLLYGYDTGIISGALLQITDDFGVGDGMQQVIAASILLGAVVGALTCSRLSETRGRRTTLVLVAVVFVVGALWAALAPNPLMLVLGRLVLGFAVGGATQTAPIYVAELAPTKFRGRLVLFFQVAIGVGIVISTVVGAAEVVDWRVAVGAASVPAAIMLVLMLRLPESPRWLAARGDDDGARAALERVRSQGSDVGPELDEVREAVRAEEQETTRGWRGLREGWVRPALVVGCGLAVFTQLSGIEMIIYYSPTILTDNGFSDSAALRVSVALGVTYLVTQLIGLAIIDKVGRRRLTLLTLPGAALALLVLGTFFVTGNDGPEMVPWIVATLVVFMAFTAGGIQLMGWLTGSEIYPLATRAAGAAAQSASLWGTNLLITLTLLTIINTIGTGQTFWLYAAFNVAAFVFLYRKMPELTGRSLEQIEGHLRSGRFTPADLAHPVAGTPRGDAAARGDAGTGGGRSDH</sequence>
<keyword evidence="6 9" id="KW-0472">Membrane</keyword>
<feature type="transmembrane region" description="Helical" evidence="9">
    <location>
        <begin position="334"/>
        <end position="353"/>
    </location>
</feature>
<evidence type="ECO:0000256" key="6">
    <source>
        <dbReference type="ARBA" id="ARBA00023136"/>
    </source>
</evidence>
<feature type="transmembrane region" description="Helical" evidence="9">
    <location>
        <begin position="96"/>
        <end position="113"/>
    </location>
</feature>
<dbReference type="Proteomes" id="UP001595685">
    <property type="component" value="Unassembled WGS sequence"/>
</dbReference>
<dbReference type="InterPro" id="IPR005828">
    <property type="entry name" value="MFS_sugar_transport-like"/>
</dbReference>
<dbReference type="PANTHER" id="PTHR48020:SF12">
    <property type="entry name" value="PROTON MYO-INOSITOL COTRANSPORTER"/>
    <property type="match status" value="1"/>
</dbReference>
<name>A0ABV7WEN7_9MICO</name>
<dbReference type="InterPro" id="IPR005829">
    <property type="entry name" value="Sugar_transporter_CS"/>
</dbReference>
<dbReference type="InterPro" id="IPR050814">
    <property type="entry name" value="Myo-inositol_Transporter"/>
</dbReference>
<dbReference type="Gene3D" id="1.20.1250.20">
    <property type="entry name" value="MFS general substrate transporter like domains"/>
    <property type="match status" value="1"/>
</dbReference>
<feature type="transmembrane region" description="Helical" evidence="9">
    <location>
        <begin position="300"/>
        <end position="322"/>
    </location>
</feature>
<feature type="transmembrane region" description="Helical" evidence="9">
    <location>
        <begin position="404"/>
        <end position="424"/>
    </location>
</feature>
<evidence type="ECO:0000256" key="7">
    <source>
        <dbReference type="RuleBase" id="RU003346"/>
    </source>
</evidence>